<feature type="compositionally biased region" description="Low complexity" evidence="1">
    <location>
        <begin position="330"/>
        <end position="342"/>
    </location>
</feature>
<evidence type="ECO:0000313" key="2">
    <source>
        <dbReference type="EMBL" id="GMR53732.1"/>
    </source>
</evidence>
<protein>
    <submittedName>
        <fullName evidence="2">Uncharacterized protein</fullName>
    </submittedName>
</protein>
<feature type="region of interest" description="Disordered" evidence="1">
    <location>
        <begin position="218"/>
        <end position="249"/>
    </location>
</feature>
<feature type="region of interest" description="Disordered" evidence="1">
    <location>
        <begin position="317"/>
        <end position="354"/>
    </location>
</feature>
<dbReference type="Proteomes" id="UP001328107">
    <property type="component" value="Unassembled WGS sequence"/>
</dbReference>
<name>A0AAN5D080_9BILA</name>
<sequence>MPFMEGTRRKDDLMSFHESTVLTSAPFMGENRGNVPYNTAFDSAPTNWPHMAVARGMGDQLFSASTAAMGGRPRASIQLTRENEEIFGDSPSSSSVPSDLKNRMITCNGIQQRREDYPTAYDWNAMTQFEEKQTAVTDLMHRMTPARKILDAPSRPGFMNQFGDTHVDHHHPNVNYRRNRVMPQREYQRSETSIREDENRNADIRQREEIERQFQKIMTESTPKSDQLQMSEDPTQSMQSTPSPIAPATPTAATTALNALSLQQSSPMETESENQKMRDLSAEMMKRMDEMGRSFQEQMDSQRLQYLTEQSRLMERLKEAEGRSVQPTGSSSVSHSEQNQSEGEGSTVTNTKSIGMSHPLHLDFVCPSCKPPFNTTVRQKIMAARLKLSKKSANGFDTLVQRTQVGLVPYTEEEKKDWIPQTVLASNCGLDPSPHGHQVRG</sequence>
<evidence type="ECO:0000256" key="1">
    <source>
        <dbReference type="SAM" id="MobiDB-lite"/>
    </source>
</evidence>
<feature type="compositionally biased region" description="Polar residues" evidence="1">
    <location>
        <begin position="218"/>
        <end position="239"/>
    </location>
</feature>
<reference evidence="3" key="1">
    <citation type="submission" date="2022-10" db="EMBL/GenBank/DDBJ databases">
        <title>Genome assembly of Pristionchus species.</title>
        <authorList>
            <person name="Yoshida K."/>
            <person name="Sommer R.J."/>
        </authorList>
    </citation>
    <scope>NUCLEOTIDE SEQUENCE [LARGE SCALE GENOMIC DNA]</scope>
    <source>
        <strain evidence="3">RS5460</strain>
    </source>
</reference>
<gene>
    <name evidence="2" type="ORF">PMAYCL1PPCAC_23927</name>
</gene>
<dbReference type="AlphaFoldDB" id="A0AAN5D080"/>
<evidence type="ECO:0000313" key="3">
    <source>
        <dbReference type="Proteomes" id="UP001328107"/>
    </source>
</evidence>
<dbReference type="EMBL" id="BTRK01000005">
    <property type="protein sequence ID" value="GMR53732.1"/>
    <property type="molecule type" value="Genomic_DNA"/>
</dbReference>
<keyword evidence="3" id="KW-1185">Reference proteome</keyword>
<feature type="compositionally biased region" description="Polar residues" evidence="1">
    <location>
        <begin position="343"/>
        <end position="354"/>
    </location>
</feature>
<feature type="compositionally biased region" description="Low complexity" evidence="1">
    <location>
        <begin position="240"/>
        <end position="249"/>
    </location>
</feature>
<proteinExistence type="predicted"/>
<accession>A0AAN5D080</accession>
<comment type="caution">
    <text evidence="2">The sequence shown here is derived from an EMBL/GenBank/DDBJ whole genome shotgun (WGS) entry which is preliminary data.</text>
</comment>
<organism evidence="2 3">
    <name type="scientific">Pristionchus mayeri</name>
    <dbReference type="NCBI Taxonomy" id="1317129"/>
    <lineage>
        <taxon>Eukaryota</taxon>
        <taxon>Metazoa</taxon>
        <taxon>Ecdysozoa</taxon>
        <taxon>Nematoda</taxon>
        <taxon>Chromadorea</taxon>
        <taxon>Rhabditida</taxon>
        <taxon>Rhabditina</taxon>
        <taxon>Diplogasteromorpha</taxon>
        <taxon>Diplogasteroidea</taxon>
        <taxon>Neodiplogasteridae</taxon>
        <taxon>Pristionchus</taxon>
    </lineage>
</organism>